<proteinExistence type="predicted"/>
<keyword evidence="3" id="KW-1185">Reference proteome</keyword>
<evidence type="ECO:0000259" key="1">
    <source>
        <dbReference type="PROSITE" id="PS50280"/>
    </source>
</evidence>
<dbReference type="PROSITE" id="PS50280">
    <property type="entry name" value="SET"/>
    <property type="match status" value="1"/>
</dbReference>
<dbReference type="GO" id="GO:0032259">
    <property type="term" value="P:methylation"/>
    <property type="evidence" value="ECO:0007669"/>
    <property type="project" value="UniProtKB-KW"/>
</dbReference>
<dbReference type="Pfam" id="PF00856">
    <property type="entry name" value="SET"/>
    <property type="match status" value="1"/>
</dbReference>
<dbReference type="Gene3D" id="2.170.270.10">
    <property type="entry name" value="SET domain"/>
    <property type="match status" value="1"/>
</dbReference>
<organism evidence="2 3">
    <name type="scientific">Microthyrium microscopicum</name>
    <dbReference type="NCBI Taxonomy" id="703497"/>
    <lineage>
        <taxon>Eukaryota</taxon>
        <taxon>Fungi</taxon>
        <taxon>Dikarya</taxon>
        <taxon>Ascomycota</taxon>
        <taxon>Pezizomycotina</taxon>
        <taxon>Dothideomycetes</taxon>
        <taxon>Dothideomycetes incertae sedis</taxon>
        <taxon>Microthyriales</taxon>
        <taxon>Microthyriaceae</taxon>
        <taxon>Microthyrium</taxon>
    </lineage>
</organism>
<dbReference type="SMART" id="SM00317">
    <property type="entry name" value="SET"/>
    <property type="match status" value="1"/>
</dbReference>
<keyword evidence="2" id="KW-0489">Methyltransferase</keyword>
<dbReference type="GO" id="GO:0008168">
    <property type="term" value="F:methyltransferase activity"/>
    <property type="evidence" value="ECO:0007669"/>
    <property type="project" value="UniProtKB-KW"/>
</dbReference>
<evidence type="ECO:0000313" key="2">
    <source>
        <dbReference type="EMBL" id="KAF2673728.1"/>
    </source>
</evidence>
<dbReference type="PANTHER" id="PTHR12197">
    <property type="entry name" value="HISTONE-LYSINE N-METHYLTRANSFERASE SMYD"/>
    <property type="match status" value="1"/>
</dbReference>
<feature type="domain" description="SET" evidence="1">
    <location>
        <begin position="15"/>
        <end position="131"/>
    </location>
</feature>
<sequence length="162" mass="18500">MTESAQDQIPLRRACHVVLRLNTPKGRGVFAERDIVAGEVIETCPVLILSPEENKTYIEKTELYHYTYNWPDYLADGTQTMTQAIVFGLGSMFNHSNNQNVGWERNVEQMIITYRAVRDIPRGEELCISYGSRLTFIDSDRREATPEGDGIEQLNQIELDSN</sequence>
<dbReference type="PANTHER" id="PTHR12197:SF251">
    <property type="entry name" value="EG:BACR7C10.4 PROTEIN"/>
    <property type="match status" value="1"/>
</dbReference>
<dbReference type="SUPFAM" id="SSF82199">
    <property type="entry name" value="SET domain"/>
    <property type="match status" value="1"/>
</dbReference>
<dbReference type="Proteomes" id="UP000799302">
    <property type="component" value="Unassembled WGS sequence"/>
</dbReference>
<dbReference type="AlphaFoldDB" id="A0A6A6URN2"/>
<dbReference type="EMBL" id="MU004231">
    <property type="protein sequence ID" value="KAF2673728.1"/>
    <property type="molecule type" value="Genomic_DNA"/>
</dbReference>
<dbReference type="OrthoDB" id="3180714at2759"/>
<protein>
    <submittedName>
        <fullName evidence="2">Protein methyltransferase</fullName>
    </submittedName>
</protein>
<dbReference type="InterPro" id="IPR046341">
    <property type="entry name" value="SET_dom_sf"/>
</dbReference>
<dbReference type="CDD" id="cd10540">
    <property type="entry name" value="SET_SpSet7-like"/>
    <property type="match status" value="1"/>
</dbReference>
<dbReference type="GO" id="GO:0005634">
    <property type="term" value="C:nucleus"/>
    <property type="evidence" value="ECO:0007669"/>
    <property type="project" value="TreeGrafter"/>
</dbReference>
<accession>A0A6A6URN2</accession>
<dbReference type="InterPro" id="IPR050869">
    <property type="entry name" value="H3K4_H4K5_MeTrfase"/>
</dbReference>
<dbReference type="InterPro" id="IPR001214">
    <property type="entry name" value="SET_dom"/>
</dbReference>
<name>A0A6A6URN2_9PEZI</name>
<reference evidence="2" key="1">
    <citation type="journal article" date="2020" name="Stud. Mycol.">
        <title>101 Dothideomycetes genomes: a test case for predicting lifestyles and emergence of pathogens.</title>
        <authorList>
            <person name="Haridas S."/>
            <person name="Albert R."/>
            <person name="Binder M."/>
            <person name="Bloem J."/>
            <person name="Labutti K."/>
            <person name="Salamov A."/>
            <person name="Andreopoulos B."/>
            <person name="Baker S."/>
            <person name="Barry K."/>
            <person name="Bills G."/>
            <person name="Bluhm B."/>
            <person name="Cannon C."/>
            <person name="Castanera R."/>
            <person name="Culley D."/>
            <person name="Daum C."/>
            <person name="Ezra D."/>
            <person name="Gonzalez J."/>
            <person name="Henrissat B."/>
            <person name="Kuo A."/>
            <person name="Liang C."/>
            <person name="Lipzen A."/>
            <person name="Lutzoni F."/>
            <person name="Magnuson J."/>
            <person name="Mondo S."/>
            <person name="Nolan M."/>
            <person name="Ohm R."/>
            <person name="Pangilinan J."/>
            <person name="Park H.-J."/>
            <person name="Ramirez L."/>
            <person name="Alfaro M."/>
            <person name="Sun H."/>
            <person name="Tritt A."/>
            <person name="Yoshinaga Y."/>
            <person name="Zwiers L.-H."/>
            <person name="Turgeon B."/>
            <person name="Goodwin S."/>
            <person name="Spatafora J."/>
            <person name="Crous P."/>
            <person name="Grigoriev I."/>
        </authorList>
    </citation>
    <scope>NUCLEOTIDE SEQUENCE</scope>
    <source>
        <strain evidence="2">CBS 115976</strain>
    </source>
</reference>
<gene>
    <name evidence="2" type="ORF">BT63DRAFT_165026</name>
</gene>
<keyword evidence="2" id="KW-0808">Transferase</keyword>
<evidence type="ECO:0000313" key="3">
    <source>
        <dbReference type="Proteomes" id="UP000799302"/>
    </source>
</evidence>